<organism evidence="2">
    <name type="scientific">uncultured Mycobacterium sp</name>
    <dbReference type="NCBI Taxonomy" id="171292"/>
    <lineage>
        <taxon>Bacteria</taxon>
        <taxon>Bacillati</taxon>
        <taxon>Actinomycetota</taxon>
        <taxon>Actinomycetes</taxon>
        <taxon>Mycobacteriales</taxon>
        <taxon>Mycobacteriaceae</taxon>
        <taxon>Mycobacterium</taxon>
        <taxon>environmental samples</taxon>
    </lineage>
</organism>
<sequence length="343" mass="37215">MLRGVAGTDKLVLGASGFLGSHVTRQLVERGETVRVMLRPSSSTRGIDDLPVQRFYGDIFDDAALKEAMDGCDVVFYCVVDTRANLRDPAPLYRTNVDGLRHVLDAAVAADLRRFVFTSTIGTIGLGAGGVVDEDTPFNWGSKAGGYIGSRVAAEKLVLDYSRGKGLPAVALCVSNTYGARDWQPTPHGSLVAAAAAGKLPFYMAGMATEVVGIEDAARALVLAADHGRVGERYIISERYLPYRELYETAARAAGRPAPRWGIPKSVMKGIGVLGGIAAAATRRDLPLNPTTVRLMDIMAPMDHGKAVRELGWQPRPVHESIREAVDFFDRRRRDRSEFARDQ</sequence>
<proteinExistence type="predicted"/>
<dbReference type="Gene3D" id="3.40.50.720">
    <property type="entry name" value="NAD(P)-binding Rossmann-like Domain"/>
    <property type="match status" value="1"/>
</dbReference>
<dbReference type="Pfam" id="PF01370">
    <property type="entry name" value="Epimerase"/>
    <property type="match status" value="1"/>
</dbReference>
<feature type="domain" description="NAD-dependent epimerase/dehydratase" evidence="1">
    <location>
        <begin position="11"/>
        <end position="236"/>
    </location>
</feature>
<protein>
    <submittedName>
        <fullName evidence="2">NAD-dependent epimerase/dehydratase</fullName>
    </submittedName>
</protein>
<dbReference type="GO" id="GO:0005737">
    <property type="term" value="C:cytoplasm"/>
    <property type="evidence" value="ECO:0007669"/>
    <property type="project" value="TreeGrafter"/>
</dbReference>
<dbReference type="InterPro" id="IPR001509">
    <property type="entry name" value="Epimerase_deHydtase"/>
</dbReference>
<evidence type="ECO:0000313" key="2">
    <source>
        <dbReference type="EMBL" id="SBS77041.1"/>
    </source>
</evidence>
<dbReference type="InterPro" id="IPR051783">
    <property type="entry name" value="NAD(P)-dependent_oxidoreduct"/>
</dbReference>
<dbReference type="PANTHER" id="PTHR48079">
    <property type="entry name" value="PROTEIN YEEZ"/>
    <property type="match status" value="1"/>
</dbReference>
<dbReference type="PANTHER" id="PTHR48079:SF6">
    <property type="entry name" value="NAD(P)-BINDING DOMAIN-CONTAINING PROTEIN-RELATED"/>
    <property type="match status" value="1"/>
</dbReference>
<dbReference type="EMBL" id="FLQS01000034">
    <property type="protein sequence ID" value="SBS77041.1"/>
    <property type="molecule type" value="Genomic_DNA"/>
</dbReference>
<dbReference type="InterPro" id="IPR036291">
    <property type="entry name" value="NAD(P)-bd_dom_sf"/>
</dbReference>
<evidence type="ECO:0000259" key="1">
    <source>
        <dbReference type="Pfam" id="PF01370"/>
    </source>
</evidence>
<reference evidence="2" key="1">
    <citation type="submission" date="2016-03" db="EMBL/GenBank/DDBJ databases">
        <authorList>
            <person name="Ploux O."/>
        </authorList>
    </citation>
    <scope>NUCLEOTIDE SEQUENCE</scope>
    <source>
        <strain evidence="2">UC10</strain>
    </source>
</reference>
<name>A0A1Y5PLL4_9MYCO</name>
<dbReference type="AlphaFoldDB" id="A0A1Y5PLL4"/>
<dbReference type="SUPFAM" id="SSF51735">
    <property type="entry name" value="NAD(P)-binding Rossmann-fold domains"/>
    <property type="match status" value="1"/>
</dbReference>
<accession>A0A1Y5PLL4</accession>
<dbReference type="GO" id="GO:0004029">
    <property type="term" value="F:aldehyde dehydrogenase (NAD+) activity"/>
    <property type="evidence" value="ECO:0007669"/>
    <property type="project" value="TreeGrafter"/>
</dbReference>
<gene>
    <name evidence="2" type="ORF">MHPYR_40043</name>
</gene>